<feature type="compositionally biased region" description="Low complexity" evidence="1">
    <location>
        <begin position="255"/>
        <end position="266"/>
    </location>
</feature>
<reference evidence="3" key="1">
    <citation type="submission" date="2022-01" db="EMBL/GenBank/DDBJ databases">
        <authorList>
            <person name="Wang Y."/>
        </authorList>
    </citation>
    <scope>NUCLEOTIDE SEQUENCE</scope>
    <source>
        <strain evidence="3">WB101</strain>
    </source>
</reference>
<evidence type="ECO:0000313" key="4">
    <source>
        <dbReference type="Proteomes" id="UP001165366"/>
    </source>
</evidence>
<dbReference type="CDD" id="cd00093">
    <property type="entry name" value="HTH_XRE"/>
    <property type="match status" value="1"/>
</dbReference>
<dbReference type="PANTHER" id="PTHR34475">
    <property type="match status" value="1"/>
</dbReference>
<accession>A0ABS9KBY0</accession>
<dbReference type="PANTHER" id="PTHR34475:SF1">
    <property type="entry name" value="CYTOSKELETON PROTEIN RODZ"/>
    <property type="match status" value="1"/>
</dbReference>
<protein>
    <submittedName>
        <fullName evidence="3">Helix-turn-helix domain-containing protein</fullName>
    </submittedName>
</protein>
<feature type="compositionally biased region" description="Basic and acidic residues" evidence="1">
    <location>
        <begin position="104"/>
        <end position="118"/>
    </location>
</feature>
<evidence type="ECO:0000313" key="3">
    <source>
        <dbReference type="EMBL" id="MCG2588346.1"/>
    </source>
</evidence>
<feature type="transmembrane region" description="Helical" evidence="2">
    <location>
        <begin position="204"/>
        <end position="225"/>
    </location>
</feature>
<keyword evidence="2" id="KW-1133">Transmembrane helix</keyword>
<comment type="caution">
    <text evidence="3">The sequence shown here is derived from an EMBL/GenBank/DDBJ whole genome shotgun (WGS) entry which is preliminary data.</text>
</comment>
<dbReference type="Pfam" id="PF13413">
    <property type="entry name" value="HTH_25"/>
    <property type="match status" value="1"/>
</dbReference>
<gene>
    <name evidence="3" type="ORF">L6773_07215</name>
</gene>
<dbReference type="RefSeq" id="WP_237853188.1">
    <property type="nucleotide sequence ID" value="NZ_JAKLWS010000006.1"/>
</dbReference>
<feature type="region of interest" description="Disordered" evidence="1">
    <location>
        <begin position="241"/>
        <end position="285"/>
    </location>
</feature>
<evidence type="ECO:0000256" key="2">
    <source>
        <dbReference type="SAM" id="Phobius"/>
    </source>
</evidence>
<reference evidence="3" key="2">
    <citation type="submission" date="2024-05" db="EMBL/GenBank/DDBJ databases">
        <title>Rhodohalobacter halophilus gen. nov., sp. nov., a moderately halophilic member of the family Balneolaceae.</title>
        <authorList>
            <person name="Xia J."/>
        </authorList>
    </citation>
    <scope>NUCLEOTIDE SEQUENCE</scope>
    <source>
        <strain evidence="3">WB101</strain>
    </source>
</reference>
<dbReference type="Proteomes" id="UP001165366">
    <property type="component" value="Unassembled WGS sequence"/>
</dbReference>
<dbReference type="InterPro" id="IPR010982">
    <property type="entry name" value="Lambda_DNA-bd_dom_sf"/>
</dbReference>
<dbReference type="InterPro" id="IPR001387">
    <property type="entry name" value="Cro/C1-type_HTH"/>
</dbReference>
<organism evidence="3 4">
    <name type="scientific">Rhodohalobacter sulfatireducens</name>
    <dbReference type="NCBI Taxonomy" id="2911366"/>
    <lineage>
        <taxon>Bacteria</taxon>
        <taxon>Pseudomonadati</taxon>
        <taxon>Balneolota</taxon>
        <taxon>Balneolia</taxon>
        <taxon>Balneolales</taxon>
        <taxon>Balneolaceae</taxon>
        <taxon>Rhodohalobacter</taxon>
    </lineage>
</organism>
<keyword evidence="2" id="KW-0472">Membrane</keyword>
<sequence length="403" mass="46018">MPAIGKDLSKIRSHLGLSIQDIQHETKIPVSTLRSIENGSIFDHPEENQTYIRSFVRSYGRALKIDDEVMINALDQHEIGNYNNLLLENYPELDPEISAGPQPEDDKKSEQDPDKKESDDEPEEQLIDIQGFEKDHDEEKTEIKQIEISDEPVDDSPQKESTTDKETPSTHSTKPKINDTEKSVKSVDWADVGRKFNQEKKHTPIWIIGLIIILLIAAFVSYFLYQNGFLSFDRLMQNDQQEQVSSGNEMSQRNLSLDLSDSLSSSETGSTPQPETTNEQEPSTELDDVLELTVYAAYDVLGPVRVWSDLKPRMDPYWLEQGTAMNFEFEDTIRVRGSYSNLLLLKDGHLVENAAQEFFSEEEDYIELTRDFFNSDPKWSTSIEYQLPEGVSPPDSIAIRPTF</sequence>
<name>A0ABS9KBY0_9BACT</name>
<feature type="compositionally biased region" description="Polar residues" evidence="1">
    <location>
        <begin position="241"/>
        <end position="254"/>
    </location>
</feature>
<dbReference type="EMBL" id="JAKLWS010000006">
    <property type="protein sequence ID" value="MCG2588346.1"/>
    <property type="molecule type" value="Genomic_DNA"/>
</dbReference>
<feature type="compositionally biased region" description="Basic and acidic residues" evidence="1">
    <location>
        <begin position="131"/>
        <end position="147"/>
    </location>
</feature>
<feature type="compositionally biased region" description="Basic and acidic residues" evidence="1">
    <location>
        <begin position="156"/>
        <end position="168"/>
    </location>
</feature>
<proteinExistence type="predicted"/>
<keyword evidence="4" id="KW-1185">Reference proteome</keyword>
<dbReference type="Gene3D" id="1.10.260.40">
    <property type="entry name" value="lambda repressor-like DNA-binding domains"/>
    <property type="match status" value="1"/>
</dbReference>
<feature type="region of interest" description="Disordered" evidence="1">
    <location>
        <begin position="93"/>
        <end position="184"/>
    </location>
</feature>
<feature type="compositionally biased region" description="Polar residues" evidence="1">
    <location>
        <begin position="267"/>
        <end position="281"/>
    </location>
</feature>
<evidence type="ECO:0000256" key="1">
    <source>
        <dbReference type="SAM" id="MobiDB-lite"/>
    </source>
</evidence>
<keyword evidence="2" id="KW-0812">Transmembrane</keyword>
<dbReference type="InterPro" id="IPR050400">
    <property type="entry name" value="Bact_Cytoskel_RodZ"/>
</dbReference>